<dbReference type="EMBL" id="JAEPRC010000221">
    <property type="protein sequence ID" value="KAG2203686.1"/>
    <property type="molecule type" value="Genomic_DNA"/>
</dbReference>
<sequence>MQGTYKEGTQKINVLGEAISSSYVPSSSKRKLNEDPFEDIEEQIETEQHLEDGEPDTYKIVLMDKIVIDGTDISLKLNDWIKGSKHIEKLEDQDLLRYSILDATPTSSTAAKTCLGDRMYNSFCSKVTTKYCFTNNYDDMLKTATSITTNCRTLSALQASYRSATKSYSKEEPFDVDALNIIEIYTKQKIKSIQRLSDKNQTEMNHIIHFVSPIMSTLFEHEEYLVLKWGEGILESHQDNKDKDRNDADRRSSGAKIDLKMDLYDEEGGVIMSNFFILEVSGPPQVKCHSHFKKDKKKIAKCLKSILNSIYIKCPASFEEISKLKLYGVQLYSTYLYTYRYSVVY</sequence>
<keyword evidence="2" id="KW-1185">Reference proteome</keyword>
<dbReference type="Proteomes" id="UP000650833">
    <property type="component" value="Unassembled WGS sequence"/>
</dbReference>
<reference evidence="1" key="1">
    <citation type="submission" date="2020-12" db="EMBL/GenBank/DDBJ databases">
        <title>Metabolic potential, ecology and presence of endohyphal bacteria is reflected in genomic diversity of Mucoromycotina.</title>
        <authorList>
            <person name="Muszewska A."/>
            <person name="Okrasinska A."/>
            <person name="Steczkiewicz K."/>
            <person name="Drgas O."/>
            <person name="Orlowska M."/>
            <person name="Perlinska-Lenart U."/>
            <person name="Aleksandrzak-Piekarczyk T."/>
            <person name="Szatraj K."/>
            <person name="Zielenkiewicz U."/>
            <person name="Pilsyk S."/>
            <person name="Malc E."/>
            <person name="Mieczkowski P."/>
            <person name="Kruszewska J.S."/>
            <person name="Biernat P."/>
            <person name="Pawlowska J."/>
        </authorList>
    </citation>
    <scope>NUCLEOTIDE SEQUENCE</scope>
    <source>
        <strain evidence="1">CBS 226.32</strain>
    </source>
</reference>
<evidence type="ECO:0000313" key="1">
    <source>
        <dbReference type="EMBL" id="KAG2203686.1"/>
    </source>
</evidence>
<name>A0A8H7R5V1_9FUNG</name>
<dbReference type="AlphaFoldDB" id="A0A8H7R5V1"/>
<evidence type="ECO:0000313" key="2">
    <source>
        <dbReference type="Proteomes" id="UP000650833"/>
    </source>
</evidence>
<organism evidence="1 2">
    <name type="scientific">Mucor plumbeus</name>
    <dbReference type="NCBI Taxonomy" id="97098"/>
    <lineage>
        <taxon>Eukaryota</taxon>
        <taxon>Fungi</taxon>
        <taxon>Fungi incertae sedis</taxon>
        <taxon>Mucoromycota</taxon>
        <taxon>Mucoromycotina</taxon>
        <taxon>Mucoromycetes</taxon>
        <taxon>Mucorales</taxon>
        <taxon>Mucorineae</taxon>
        <taxon>Mucoraceae</taxon>
        <taxon>Mucor</taxon>
    </lineage>
</organism>
<comment type="caution">
    <text evidence="1">The sequence shown here is derived from an EMBL/GenBank/DDBJ whole genome shotgun (WGS) entry which is preliminary data.</text>
</comment>
<protein>
    <submittedName>
        <fullName evidence="1">Uncharacterized protein</fullName>
    </submittedName>
</protein>
<accession>A0A8H7R5V1</accession>
<gene>
    <name evidence="1" type="ORF">INT46_003333</name>
</gene>
<proteinExistence type="predicted"/>